<dbReference type="GO" id="GO:0071555">
    <property type="term" value="P:cell wall organization"/>
    <property type="evidence" value="ECO:0007669"/>
    <property type="project" value="UniProtKB-KW"/>
</dbReference>
<feature type="transmembrane region" description="Helical" evidence="10">
    <location>
        <begin position="801"/>
        <end position="829"/>
    </location>
</feature>
<evidence type="ECO:0000256" key="1">
    <source>
        <dbReference type="ARBA" id="ARBA00004651"/>
    </source>
</evidence>
<dbReference type="GO" id="GO:0006031">
    <property type="term" value="P:chitin biosynthetic process"/>
    <property type="evidence" value="ECO:0007669"/>
    <property type="project" value="TreeGrafter"/>
</dbReference>
<keyword evidence="4" id="KW-0328">Glycosyltransferase</keyword>
<dbReference type="eggNOG" id="KOG2571">
    <property type="taxonomic scope" value="Eukaryota"/>
</dbReference>
<name>I7M8P7_TETTS</name>
<dbReference type="OrthoDB" id="312677at2759"/>
<dbReference type="EC" id="2.4.1.16" evidence="2"/>
<dbReference type="GO" id="GO:0005886">
    <property type="term" value="C:plasma membrane"/>
    <property type="evidence" value="ECO:0007669"/>
    <property type="project" value="UniProtKB-SubCell"/>
</dbReference>
<keyword evidence="3" id="KW-1003">Cell membrane</keyword>
<organism evidence="11 12">
    <name type="scientific">Tetrahymena thermophila (strain SB210)</name>
    <dbReference type="NCBI Taxonomy" id="312017"/>
    <lineage>
        <taxon>Eukaryota</taxon>
        <taxon>Sar</taxon>
        <taxon>Alveolata</taxon>
        <taxon>Ciliophora</taxon>
        <taxon>Intramacronucleata</taxon>
        <taxon>Oligohymenophorea</taxon>
        <taxon>Hymenostomatida</taxon>
        <taxon>Tetrahymenina</taxon>
        <taxon>Tetrahymenidae</taxon>
        <taxon>Tetrahymena</taxon>
    </lineage>
</organism>
<proteinExistence type="predicted"/>
<keyword evidence="5" id="KW-0808">Transferase</keyword>
<keyword evidence="6 10" id="KW-0812">Transmembrane</keyword>
<evidence type="ECO:0000256" key="6">
    <source>
        <dbReference type="ARBA" id="ARBA00022692"/>
    </source>
</evidence>
<dbReference type="GeneID" id="7822978"/>
<dbReference type="SUPFAM" id="SSF53448">
    <property type="entry name" value="Nucleotide-diphospho-sugar transferases"/>
    <property type="match status" value="1"/>
</dbReference>
<evidence type="ECO:0000256" key="9">
    <source>
        <dbReference type="ARBA" id="ARBA00023316"/>
    </source>
</evidence>
<dbReference type="Pfam" id="PF01644">
    <property type="entry name" value="Chitin_synth_1"/>
    <property type="match status" value="3"/>
</dbReference>
<accession>I7M8P7</accession>
<dbReference type="Proteomes" id="UP000009168">
    <property type="component" value="Unassembled WGS sequence"/>
</dbReference>
<dbReference type="AlphaFoldDB" id="I7M8P7"/>
<dbReference type="GO" id="GO:0004100">
    <property type="term" value="F:chitin synthase activity"/>
    <property type="evidence" value="ECO:0007669"/>
    <property type="project" value="UniProtKB-EC"/>
</dbReference>
<feature type="transmembrane region" description="Helical" evidence="10">
    <location>
        <begin position="550"/>
        <end position="571"/>
    </location>
</feature>
<evidence type="ECO:0000256" key="2">
    <source>
        <dbReference type="ARBA" id="ARBA00012543"/>
    </source>
</evidence>
<dbReference type="PANTHER" id="PTHR22914">
    <property type="entry name" value="CHITIN SYNTHASE"/>
    <property type="match status" value="1"/>
</dbReference>
<comment type="subcellular location">
    <subcellularLocation>
        <location evidence="1">Cell membrane</location>
        <topology evidence="1">Multi-pass membrane protein</topology>
    </subcellularLocation>
</comment>
<evidence type="ECO:0000256" key="4">
    <source>
        <dbReference type="ARBA" id="ARBA00022676"/>
    </source>
</evidence>
<evidence type="ECO:0000256" key="5">
    <source>
        <dbReference type="ARBA" id="ARBA00022679"/>
    </source>
</evidence>
<evidence type="ECO:0000313" key="12">
    <source>
        <dbReference type="Proteomes" id="UP000009168"/>
    </source>
</evidence>
<evidence type="ECO:0000256" key="10">
    <source>
        <dbReference type="SAM" id="Phobius"/>
    </source>
</evidence>
<feature type="transmembrane region" description="Helical" evidence="10">
    <location>
        <begin position="769"/>
        <end position="789"/>
    </location>
</feature>
<feature type="transmembrane region" description="Helical" evidence="10">
    <location>
        <begin position="633"/>
        <end position="657"/>
    </location>
</feature>
<keyword evidence="9" id="KW-0961">Cell wall biogenesis/degradation</keyword>
<dbReference type="InterPro" id="IPR029044">
    <property type="entry name" value="Nucleotide-diphossugar_trans"/>
</dbReference>
<dbReference type="InParanoid" id="I7M8P7"/>
<dbReference type="RefSeq" id="XP_001019670.3">
    <property type="nucleotide sequence ID" value="XM_001019670.3"/>
</dbReference>
<dbReference type="STRING" id="312017.I7M8P7"/>
<dbReference type="EMBL" id="GG662639">
    <property type="protein sequence ID" value="EAR99425.3"/>
    <property type="molecule type" value="Genomic_DNA"/>
</dbReference>
<evidence type="ECO:0000256" key="7">
    <source>
        <dbReference type="ARBA" id="ARBA00022989"/>
    </source>
</evidence>
<keyword evidence="12" id="KW-1185">Reference proteome</keyword>
<feature type="transmembrane region" description="Helical" evidence="10">
    <location>
        <begin position="716"/>
        <end position="736"/>
    </location>
</feature>
<protein>
    <recommendedName>
        <fullName evidence="2">chitin synthase</fullName>
        <ecNumber evidence="2">2.4.1.16</ecNumber>
    </recommendedName>
</protein>
<gene>
    <name evidence="11" type="ORF">TTHERM_00134900</name>
</gene>
<dbReference type="PANTHER" id="PTHR22914:SF9">
    <property type="entry name" value="CHITIN SYNTHASE 1"/>
    <property type="match status" value="1"/>
</dbReference>
<evidence type="ECO:0000256" key="8">
    <source>
        <dbReference type="ARBA" id="ARBA00023136"/>
    </source>
</evidence>
<dbReference type="KEGG" id="tet:TTHERM_00134900"/>
<dbReference type="InterPro" id="IPR004835">
    <property type="entry name" value="Chitin_synth"/>
</dbReference>
<reference evidence="12" key="1">
    <citation type="journal article" date="2006" name="PLoS Biol.">
        <title>Macronuclear genome sequence of the ciliate Tetrahymena thermophila, a model eukaryote.</title>
        <authorList>
            <person name="Eisen J.A."/>
            <person name="Coyne R.S."/>
            <person name="Wu M."/>
            <person name="Wu D."/>
            <person name="Thiagarajan M."/>
            <person name="Wortman J.R."/>
            <person name="Badger J.H."/>
            <person name="Ren Q."/>
            <person name="Amedeo P."/>
            <person name="Jones K.M."/>
            <person name="Tallon L.J."/>
            <person name="Delcher A.L."/>
            <person name="Salzberg S.L."/>
            <person name="Silva J.C."/>
            <person name="Haas B.J."/>
            <person name="Majoros W.H."/>
            <person name="Farzad M."/>
            <person name="Carlton J.M."/>
            <person name="Smith R.K. Jr."/>
            <person name="Garg J."/>
            <person name="Pearlman R.E."/>
            <person name="Karrer K.M."/>
            <person name="Sun L."/>
            <person name="Manning G."/>
            <person name="Elde N.C."/>
            <person name="Turkewitz A.P."/>
            <person name="Asai D.J."/>
            <person name="Wilkes D.E."/>
            <person name="Wang Y."/>
            <person name="Cai H."/>
            <person name="Collins K."/>
            <person name="Stewart B.A."/>
            <person name="Lee S.R."/>
            <person name="Wilamowska K."/>
            <person name="Weinberg Z."/>
            <person name="Ruzzo W.L."/>
            <person name="Wloga D."/>
            <person name="Gaertig J."/>
            <person name="Frankel J."/>
            <person name="Tsao C.-C."/>
            <person name="Gorovsky M.A."/>
            <person name="Keeling P.J."/>
            <person name="Waller R.F."/>
            <person name="Patron N.J."/>
            <person name="Cherry J.M."/>
            <person name="Stover N.A."/>
            <person name="Krieger C.J."/>
            <person name="del Toro C."/>
            <person name="Ryder H.F."/>
            <person name="Williamson S.C."/>
            <person name="Barbeau R.A."/>
            <person name="Hamilton E.P."/>
            <person name="Orias E."/>
        </authorList>
    </citation>
    <scope>NUCLEOTIDE SEQUENCE [LARGE SCALE GENOMIC DNA]</scope>
    <source>
        <strain evidence="12">SB210</strain>
    </source>
</reference>
<keyword evidence="8 10" id="KW-0472">Membrane</keyword>
<feature type="transmembrane region" description="Helical" evidence="10">
    <location>
        <begin position="686"/>
        <end position="704"/>
    </location>
</feature>
<keyword evidence="7 10" id="KW-1133">Transmembrane helix</keyword>
<evidence type="ECO:0000313" key="11">
    <source>
        <dbReference type="EMBL" id="EAR99425.3"/>
    </source>
</evidence>
<evidence type="ECO:0000256" key="3">
    <source>
        <dbReference type="ARBA" id="ARBA00022475"/>
    </source>
</evidence>
<sequence>MHNNNSFIKDLKFLQPLEVQLQRDEYTSKFNLEARINDINEFREIDILDRDIHKNQHGLISLYNHNSKIKIEPKLMICITMYNESRKELESTLNGIFKNVKTFKEECLVDNLEIVVVIIYDGMNKLCTTTQEELVDIDEDMLEYFIAQDKKIQNDDKEFNMKYQHETYCYNLKLSQIKIDEEEHKNKFEIFDQDKKIKHNYEQWKISNQHYNEKEGKRKFLQDEKDEALKYIQSKKNNGFLYQIQSSLEQIDDTINDFPDKNKKKSKNLNTSKKDKNPDDIDDESISIFHCVKYQNGGKLSSHLWFFSGFCELFQPSYTILLDCGLVPDEKALFNMFLAFETDKNIGGVCGFMGIKFQDVYTDAGQRKDEYKRAQPQIDFLSDLFQKIFDVQKAQMYEYNMGHFIDKPFESLFGYIQVLPGAFSGYRWDALKRDEETKDCILDDYLSSVLDQSRELTLEQQNMNLAEDRILCLKIYSKHGKKYTLKYLPNCRAKVDPVTDLMTLISQRRRWINGSTFALKLCLRDSNLVYDSDHGMYDIIKFKLCMAFAWLNNFLSYISLSVFFIIVFIMIETNVSQVTLEGSILNGSALQLLITTLFFAVYFISVLVIIYISLMLDTRKPEVIRSFYPISTFLGLVMLVAYVFMIIYVILTTLFTWDYYILGNKFSQYAQSGILQSWNENFLKEFFCYLIVVGFFITFIPYIFNPRKILEMIISFIHFIAYQAQYIHLFTIYAYCRIDDFSWGTKGQNTASQQQDVSKSIKFKFVLQWFLTNFFIAFLFSSFLTSTIMPDEMQEYVKPAILTSISVVFVGQLVLRVIGALFYELYFIYFRRKMASKQDAIHHLREQGSEKELLKKINEIKQTIQRSQAQVVEDSILQPIDNQQMTQYDNQQSHLVQQFTQFGQQNTQNGQQNTIYAQ</sequence>
<feature type="transmembrane region" description="Helical" evidence="10">
    <location>
        <begin position="592"/>
        <end position="613"/>
    </location>
</feature>